<dbReference type="InterPro" id="IPR016181">
    <property type="entry name" value="Acyl_CoA_acyltransferase"/>
</dbReference>
<evidence type="ECO:0000313" key="4">
    <source>
        <dbReference type="EMBL" id="KAG2176898.1"/>
    </source>
</evidence>
<evidence type="ECO:0000256" key="1">
    <source>
        <dbReference type="ARBA" id="ARBA00022679"/>
    </source>
</evidence>
<proteinExistence type="predicted"/>
<dbReference type="GO" id="GO:0007064">
    <property type="term" value="P:mitotic sister chromatid cohesion"/>
    <property type="evidence" value="ECO:0007669"/>
    <property type="project" value="TreeGrafter"/>
</dbReference>
<dbReference type="GO" id="GO:0016747">
    <property type="term" value="F:acyltransferase activity, transferring groups other than amino-acyl groups"/>
    <property type="evidence" value="ECO:0007669"/>
    <property type="project" value="InterPro"/>
</dbReference>
<dbReference type="Gene3D" id="3.40.630.30">
    <property type="match status" value="1"/>
</dbReference>
<reference evidence="4" key="1">
    <citation type="submission" date="2020-12" db="EMBL/GenBank/DDBJ databases">
        <title>Metabolic potential, ecology and presence of endohyphal bacteria is reflected in genomic diversity of Mucoromycotina.</title>
        <authorList>
            <person name="Muszewska A."/>
            <person name="Okrasinska A."/>
            <person name="Steczkiewicz K."/>
            <person name="Drgas O."/>
            <person name="Orlowska M."/>
            <person name="Perlinska-Lenart U."/>
            <person name="Aleksandrzak-Piekarczyk T."/>
            <person name="Szatraj K."/>
            <person name="Zielenkiewicz U."/>
            <person name="Pilsyk S."/>
            <person name="Malc E."/>
            <person name="Mieczkowski P."/>
            <person name="Kruszewska J.S."/>
            <person name="Biernat P."/>
            <person name="Pawlowska J."/>
        </authorList>
    </citation>
    <scope>NUCLEOTIDE SEQUENCE</scope>
    <source>
        <strain evidence="4">WA0000067209</strain>
    </source>
</reference>
<dbReference type="InterPro" id="IPR051556">
    <property type="entry name" value="N-term/lysine_N-AcTrnsfr"/>
</dbReference>
<name>A0A8H7PMU8_MORIS</name>
<dbReference type="InterPro" id="IPR000182">
    <property type="entry name" value="GNAT_dom"/>
</dbReference>
<dbReference type="AlphaFoldDB" id="A0A8H7PMU8"/>
<keyword evidence="2" id="KW-0012">Acyltransferase</keyword>
<dbReference type="Proteomes" id="UP000654370">
    <property type="component" value="Unassembled WGS sequence"/>
</dbReference>
<dbReference type="GO" id="GO:0031415">
    <property type="term" value="C:NatA complex"/>
    <property type="evidence" value="ECO:0007669"/>
    <property type="project" value="TreeGrafter"/>
</dbReference>
<dbReference type="FunFam" id="3.40.630.30:FF:000006">
    <property type="entry name" value="Putative n-alpha-acetyltransferase 50"/>
    <property type="match status" value="1"/>
</dbReference>
<dbReference type="EMBL" id="JAEPQZ010000009">
    <property type="protein sequence ID" value="KAG2176898.1"/>
    <property type="molecule type" value="Genomic_DNA"/>
</dbReference>
<evidence type="ECO:0000313" key="5">
    <source>
        <dbReference type="Proteomes" id="UP000654370"/>
    </source>
</evidence>
<dbReference type="SUPFAM" id="SSF55729">
    <property type="entry name" value="Acyl-CoA N-acyltransferases (Nat)"/>
    <property type="match status" value="1"/>
</dbReference>
<keyword evidence="1" id="KW-0808">Transferase</keyword>
<accession>A0A8H7PMU8</accession>
<gene>
    <name evidence="4" type="ORF">INT43_007552</name>
</gene>
<evidence type="ECO:0000259" key="3">
    <source>
        <dbReference type="PROSITE" id="PS51186"/>
    </source>
</evidence>
<organism evidence="4 5">
    <name type="scientific">Mortierella isabellina</name>
    <name type="common">Filamentous fungus</name>
    <name type="synonym">Umbelopsis isabellina</name>
    <dbReference type="NCBI Taxonomy" id="91625"/>
    <lineage>
        <taxon>Eukaryota</taxon>
        <taxon>Fungi</taxon>
        <taxon>Fungi incertae sedis</taxon>
        <taxon>Mucoromycota</taxon>
        <taxon>Mucoromycotina</taxon>
        <taxon>Umbelopsidomycetes</taxon>
        <taxon>Umbelopsidales</taxon>
        <taxon>Umbelopsidaceae</taxon>
        <taxon>Umbelopsis</taxon>
    </lineage>
</organism>
<protein>
    <recommendedName>
        <fullName evidence="3">N-acetyltransferase domain-containing protein</fullName>
    </recommendedName>
</protein>
<evidence type="ECO:0000256" key="2">
    <source>
        <dbReference type="ARBA" id="ARBA00023315"/>
    </source>
</evidence>
<sequence length="165" mass="18508">MAPTVTSARISLGDLTPNNIGQLRVLNKILFPVNYSDKFYKEVLEVEEFAKLAYFNDVCVGAVCCRAEPIDTNDKAAKLYIMTLGVLKPYRGQGVGKKLLNHILEHAAKDKDSNITEVYLHVQTSNQEALSFYKNQGFEITGTTNDYYKNIDDKDAHVLTKSVNQ</sequence>
<dbReference type="OrthoDB" id="47374at2759"/>
<dbReference type="PANTHER" id="PTHR42919:SF8">
    <property type="entry name" value="N-ALPHA-ACETYLTRANSFERASE 50"/>
    <property type="match status" value="1"/>
</dbReference>
<dbReference type="Pfam" id="PF00583">
    <property type="entry name" value="Acetyltransf_1"/>
    <property type="match status" value="1"/>
</dbReference>
<dbReference type="PROSITE" id="PS51186">
    <property type="entry name" value="GNAT"/>
    <property type="match status" value="1"/>
</dbReference>
<comment type="caution">
    <text evidence="4">The sequence shown here is derived from an EMBL/GenBank/DDBJ whole genome shotgun (WGS) entry which is preliminary data.</text>
</comment>
<keyword evidence="5" id="KW-1185">Reference proteome</keyword>
<dbReference type="PANTHER" id="PTHR42919">
    <property type="entry name" value="N-ALPHA-ACETYLTRANSFERASE"/>
    <property type="match status" value="1"/>
</dbReference>
<feature type="domain" description="N-acetyltransferase" evidence="3">
    <location>
        <begin position="10"/>
        <end position="164"/>
    </location>
</feature>
<dbReference type="CDD" id="cd04301">
    <property type="entry name" value="NAT_SF"/>
    <property type="match status" value="1"/>
</dbReference>